<dbReference type="Proteomes" id="UP000663832">
    <property type="component" value="Unassembled WGS sequence"/>
</dbReference>
<sequence>MAQITTSRRFHQKNSFYEKNLTAPSLVVHINKTGIITKPINNYTYRTEDYLQQREKQPINKSTFPLTSKTTWKNVMQQRRILENDQAEIDRAISTIDSIHERLTVAKDFIRDFNIEIPVVIDKPEENLFEKLYAPWPVRIYILDKDHRLIYKAQPSETMLQLKELTEYLASIK</sequence>
<evidence type="ECO:0000313" key="1">
    <source>
        <dbReference type="EMBL" id="CAF1580145.1"/>
    </source>
</evidence>
<accession>A0A816GFD5</accession>
<reference evidence="2" key="1">
    <citation type="submission" date="2021-02" db="EMBL/GenBank/DDBJ databases">
        <authorList>
            <person name="Nowell W R."/>
        </authorList>
    </citation>
    <scope>NUCLEOTIDE SEQUENCE</scope>
</reference>
<dbReference type="AlphaFoldDB" id="A0A816GFD5"/>
<dbReference type="Gene3D" id="3.40.30.10">
    <property type="entry name" value="Glutaredoxin"/>
    <property type="match status" value="1"/>
</dbReference>
<gene>
    <name evidence="1" type="ORF">BJG266_LOCUS48609</name>
    <name evidence="2" type="ORF">QVE165_LOCUS65685</name>
</gene>
<evidence type="ECO:0000313" key="3">
    <source>
        <dbReference type="Proteomes" id="UP000663832"/>
    </source>
</evidence>
<name>A0A816GFD5_9BILA</name>
<proteinExistence type="predicted"/>
<keyword evidence="3" id="KW-1185">Reference proteome</keyword>
<dbReference type="Proteomes" id="UP000663877">
    <property type="component" value="Unassembled WGS sequence"/>
</dbReference>
<evidence type="ECO:0000313" key="2">
    <source>
        <dbReference type="EMBL" id="CAF1673385.1"/>
    </source>
</evidence>
<protein>
    <submittedName>
        <fullName evidence="2">Uncharacterized protein</fullName>
    </submittedName>
</protein>
<dbReference type="OrthoDB" id="428577at2759"/>
<organism evidence="2 3">
    <name type="scientific">Adineta steineri</name>
    <dbReference type="NCBI Taxonomy" id="433720"/>
    <lineage>
        <taxon>Eukaryota</taxon>
        <taxon>Metazoa</taxon>
        <taxon>Spiralia</taxon>
        <taxon>Gnathifera</taxon>
        <taxon>Rotifera</taxon>
        <taxon>Eurotatoria</taxon>
        <taxon>Bdelloidea</taxon>
        <taxon>Adinetida</taxon>
        <taxon>Adinetidae</taxon>
        <taxon>Adineta</taxon>
    </lineage>
</organism>
<comment type="caution">
    <text evidence="2">The sequence shown here is derived from an EMBL/GenBank/DDBJ whole genome shotgun (WGS) entry which is preliminary data.</text>
</comment>
<dbReference type="EMBL" id="CAJNOI010006594">
    <property type="protein sequence ID" value="CAF1580145.1"/>
    <property type="molecule type" value="Genomic_DNA"/>
</dbReference>
<dbReference type="EMBL" id="CAJNOM010007020">
    <property type="protein sequence ID" value="CAF1673385.1"/>
    <property type="molecule type" value="Genomic_DNA"/>
</dbReference>